<sequence>MGTAMATVSPATTGGTAPGIDPTHRSGSRAAGLAFAPVAADIAEAERIFDSTLAPHRGPFGPLIEHLKHYRGKRLRPALLLLTGKAVGKITPAHYTLAAAMEMIHTATLVHDDVLDEAEMRRHAPTVNSGWGNKVSILLGDMLFTHAFHLTSTVDGRACQITGEVTNRVCAGELRQVTERGNLELTEADYFAIIDGKTAALTECCGRLGALYAGASEDVAAKLGNYGRSLGLAFQIADDLLDLVGTEDAAGKTLGTDLEQQKLTLPVIHCLNRLAPTESAKLRDAIRTNAEGLGVRVLQALEKTQSVAFAKRRAEELARAAKQELECLPRNECRAILEAIAEWSIRREK</sequence>
<name>A0A6P2CWW7_9BACT</name>
<dbReference type="InterPro" id="IPR000092">
    <property type="entry name" value="Polyprenyl_synt"/>
</dbReference>
<dbReference type="CDD" id="cd00685">
    <property type="entry name" value="Trans_IPPS_HT"/>
    <property type="match status" value="1"/>
</dbReference>
<dbReference type="Proteomes" id="UP000464178">
    <property type="component" value="Chromosome"/>
</dbReference>
<dbReference type="AlphaFoldDB" id="A0A6P2CWW7"/>
<reference evidence="8 9" key="1">
    <citation type="submission" date="2019-05" db="EMBL/GenBank/DDBJ databases">
        <authorList>
            <consortium name="Science for Life Laboratories"/>
        </authorList>
    </citation>
    <scope>NUCLEOTIDE SEQUENCE [LARGE SCALE GENOMIC DNA]</scope>
    <source>
        <strain evidence="8">Soil9</strain>
    </source>
</reference>
<dbReference type="KEGG" id="gms:SOIL9_55000"/>
<dbReference type="EMBL" id="LR593886">
    <property type="protein sequence ID" value="VTR92214.1"/>
    <property type="molecule type" value="Genomic_DNA"/>
</dbReference>
<dbReference type="SUPFAM" id="SSF48576">
    <property type="entry name" value="Terpenoid synthases"/>
    <property type="match status" value="1"/>
</dbReference>
<proteinExistence type="inferred from homology"/>
<organism evidence="8 9">
    <name type="scientific">Gemmata massiliana</name>
    <dbReference type="NCBI Taxonomy" id="1210884"/>
    <lineage>
        <taxon>Bacteria</taxon>
        <taxon>Pseudomonadati</taxon>
        <taxon>Planctomycetota</taxon>
        <taxon>Planctomycetia</taxon>
        <taxon>Gemmatales</taxon>
        <taxon>Gemmataceae</taxon>
        <taxon>Gemmata</taxon>
    </lineage>
</organism>
<dbReference type="SFLD" id="SFLDS00005">
    <property type="entry name" value="Isoprenoid_Synthase_Type_I"/>
    <property type="match status" value="1"/>
</dbReference>
<evidence type="ECO:0000256" key="2">
    <source>
        <dbReference type="ARBA" id="ARBA00006706"/>
    </source>
</evidence>
<comment type="cofactor">
    <cofactor evidence="1">
        <name>Mg(2+)</name>
        <dbReference type="ChEBI" id="CHEBI:18420"/>
    </cofactor>
</comment>
<dbReference type="GO" id="GO:0046872">
    <property type="term" value="F:metal ion binding"/>
    <property type="evidence" value="ECO:0007669"/>
    <property type="project" value="UniProtKB-KW"/>
</dbReference>
<dbReference type="PANTHER" id="PTHR12001">
    <property type="entry name" value="GERANYLGERANYL PYROPHOSPHATE SYNTHASE"/>
    <property type="match status" value="1"/>
</dbReference>
<evidence type="ECO:0000256" key="5">
    <source>
        <dbReference type="ARBA" id="ARBA00022842"/>
    </source>
</evidence>
<dbReference type="InterPro" id="IPR008949">
    <property type="entry name" value="Isoprenoid_synthase_dom_sf"/>
</dbReference>
<accession>A0A6P2CWW7</accession>
<keyword evidence="9" id="KW-1185">Reference proteome</keyword>
<evidence type="ECO:0000256" key="6">
    <source>
        <dbReference type="RuleBase" id="RU004466"/>
    </source>
</evidence>
<evidence type="ECO:0000256" key="7">
    <source>
        <dbReference type="SAM" id="MobiDB-lite"/>
    </source>
</evidence>
<dbReference type="Gene3D" id="1.10.600.10">
    <property type="entry name" value="Farnesyl Diphosphate Synthase"/>
    <property type="match status" value="1"/>
</dbReference>
<dbReference type="PROSITE" id="PS00444">
    <property type="entry name" value="POLYPRENYL_SYNTHASE_2"/>
    <property type="match status" value="1"/>
</dbReference>
<gene>
    <name evidence="8" type="ORF">SOIL9_55000</name>
</gene>
<keyword evidence="5" id="KW-0460">Magnesium</keyword>
<keyword evidence="4" id="KW-0479">Metal-binding</keyword>
<evidence type="ECO:0000313" key="8">
    <source>
        <dbReference type="EMBL" id="VTR92214.1"/>
    </source>
</evidence>
<evidence type="ECO:0000256" key="1">
    <source>
        <dbReference type="ARBA" id="ARBA00001946"/>
    </source>
</evidence>
<dbReference type="RefSeq" id="WP_162667112.1">
    <property type="nucleotide sequence ID" value="NZ_LR593886.1"/>
</dbReference>
<evidence type="ECO:0000256" key="4">
    <source>
        <dbReference type="ARBA" id="ARBA00022723"/>
    </source>
</evidence>
<keyword evidence="3 6" id="KW-0808">Transferase</keyword>
<dbReference type="PANTHER" id="PTHR12001:SF69">
    <property type="entry name" value="ALL TRANS-POLYPRENYL-DIPHOSPHATE SYNTHASE PDSS1"/>
    <property type="match status" value="1"/>
</dbReference>
<dbReference type="InterPro" id="IPR033749">
    <property type="entry name" value="Polyprenyl_synt_CS"/>
</dbReference>
<dbReference type="PROSITE" id="PS00723">
    <property type="entry name" value="POLYPRENYL_SYNTHASE_1"/>
    <property type="match status" value="1"/>
</dbReference>
<dbReference type="GO" id="GO:0008299">
    <property type="term" value="P:isoprenoid biosynthetic process"/>
    <property type="evidence" value="ECO:0007669"/>
    <property type="project" value="InterPro"/>
</dbReference>
<evidence type="ECO:0000256" key="3">
    <source>
        <dbReference type="ARBA" id="ARBA00022679"/>
    </source>
</evidence>
<protein>
    <submittedName>
        <fullName evidence="8">Uncharacterized protein</fullName>
    </submittedName>
</protein>
<evidence type="ECO:0000313" key="9">
    <source>
        <dbReference type="Proteomes" id="UP000464178"/>
    </source>
</evidence>
<comment type="similarity">
    <text evidence="2 6">Belongs to the FPP/GGPP synthase family.</text>
</comment>
<dbReference type="GO" id="GO:0004659">
    <property type="term" value="F:prenyltransferase activity"/>
    <property type="evidence" value="ECO:0007669"/>
    <property type="project" value="InterPro"/>
</dbReference>
<feature type="region of interest" description="Disordered" evidence="7">
    <location>
        <begin position="1"/>
        <end position="26"/>
    </location>
</feature>
<dbReference type="Pfam" id="PF00348">
    <property type="entry name" value="polyprenyl_synt"/>
    <property type="match status" value="1"/>
</dbReference>